<protein>
    <recommendedName>
        <fullName evidence="3">SnoaL-like domain-containing protein</fullName>
    </recommendedName>
</protein>
<dbReference type="EMBL" id="ML976985">
    <property type="protein sequence ID" value="KAF1959358.1"/>
    <property type="molecule type" value="Genomic_DNA"/>
</dbReference>
<evidence type="ECO:0000313" key="2">
    <source>
        <dbReference type="Proteomes" id="UP000800035"/>
    </source>
</evidence>
<dbReference type="AlphaFoldDB" id="A0A6A5U3U6"/>
<name>A0A6A5U3U6_9PLEO</name>
<feature type="non-terminal residue" evidence="1">
    <location>
        <position position="1"/>
    </location>
</feature>
<proteinExistence type="predicted"/>
<dbReference type="Proteomes" id="UP000800035">
    <property type="component" value="Unassembled WGS sequence"/>
</dbReference>
<dbReference type="Gene3D" id="3.10.450.50">
    <property type="match status" value="1"/>
</dbReference>
<feature type="non-terminal residue" evidence="1">
    <location>
        <position position="154"/>
    </location>
</feature>
<evidence type="ECO:0000313" key="1">
    <source>
        <dbReference type="EMBL" id="KAF1959358.1"/>
    </source>
</evidence>
<sequence>TTLLRATTHAFCTTLLTPPPPSTLLHTYFVPPTATTPSITEHGPSFSTPRLPFLHRTFTGAAGFEEYFSLMTSVLDMELPADAFPAARDFIVDADADAGRGMVCVVGKGRFRSRKTGRAWEERFVYRFGGFDEQGRIGWWEVWADPLSAWEAVG</sequence>
<evidence type="ECO:0008006" key="3">
    <source>
        <dbReference type="Google" id="ProtNLM"/>
    </source>
</evidence>
<dbReference type="InterPro" id="IPR032710">
    <property type="entry name" value="NTF2-like_dom_sf"/>
</dbReference>
<gene>
    <name evidence="1" type="ORF">CC80DRAFT_382759</name>
</gene>
<accession>A0A6A5U3U6</accession>
<dbReference type="OrthoDB" id="3352776at2759"/>
<dbReference type="SUPFAM" id="SSF54427">
    <property type="entry name" value="NTF2-like"/>
    <property type="match status" value="1"/>
</dbReference>
<keyword evidence="2" id="KW-1185">Reference proteome</keyword>
<organism evidence="1 2">
    <name type="scientific">Byssothecium circinans</name>
    <dbReference type="NCBI Taxonomy" id="147558"/>
    <lineage>
        <taxon>Eukaryota</taxon>
        <taxon>Fungi</taxon>
        <taxon>Dikarya</taxon>
        <taxon>Ascomycota</taxon>
        <taxon>Pezizomycotina</taxon>
        <taxon>Dothideomycetes</taxon>
        <taxon>Pleosporomycetidae</taxon>
        <taxon>Pleosporales</taxon>
        <taxon>Massarineae</taxon>
        <taxon>Massarinaceae</taxon>
        <taxon>Byssothecium</taxon>
    </lineage>
</organism>
<reference evidence="1" key="1">
    <citation type="journal article" date="2020" name="Stud. Mycol.">
        <title>101 Dothideomycetes genomes: a test case for predicting lifestyles and emergence of pathogens.</title>
        <authorList>
            <person name="Haridas S."/>
            <person name="Albert R."/>
            <person name="Binder M."/>
            <person name="Bloem J."/>
            <person name="Labutti K."/>
            <person name="Salamov A."/>
            <person name="Andreopoulos B."/>
            <person name="Baker S."/>
            <person name="Barry K."/>
            <person name="Bills G."/>
            <person name="Bluhm B."/>
            <person name="Cannon C."/>
            <person name="Castanera R."/>
            <person name="Culley D."/>
            <person name="Daum C."/>
            <person name="Ezra D."/>
            <person name="Gonzalez J."/>
            <person name="Henrissat B."/>
            <person name="Kuo A."/>
            <person name="Liang C."/>
            <person name="Lipzen A."/>
            <person name="Lutzoni F."/>
            <person name="Magnuson J."/>
            <person name="Mondo S."/>
            <person name="Nolan M."/>
            <person name="Ohm R."/>
            <person name="Pangilinan J."/>
            <person name="Park H.-J."/>
            <person name="Ramirez L."/>
            <person name="Alfaro M."/>
            <person name="Sun H."/>
            <person name="Tritt A."/>
            <person name="Yoshinaga Y."/>
            <person name="Zwiers L.-H."/>
            <person name="Turgeon B."/>
            <person name="Goodwin S."/>
            <person name="Spatafora J."/>
            <person name="Crous P."/>
            <person name="Grigoriev I."/>
        </authorList>
    </citation>
    <scope>NUCLEOTIDE SEQUENCE</scope>
    <source>
        <strain evidence="1">CBS 675.92</strain>
    </source>
</reference>